<dbReference type="Proteomes" id="UP001231649">
    <property type="component" value="Chromosome 11"/>
</dbReference>
<dbReference type="EMBL" id="CM056787">
    <property type="protein sequence ID" value="KAJ8733323.1"/>
    <property type="molecule type" value="Genomic_DNA"/>
</dbReference>
<name>A0ACC2R4P6_9NEOP</name>
<organism evidence="1 2">
    <name type="scientific">Mythimna loreyi</name>
    <dbReference type="NCBI Taxonomy" id="667449"/>
    <lineage>
        <taxon>Eukaryota</taxon>
        <taxon>Metazoa</taxon>
        <taxon>Ecdysozoa</taxon>
        <taxon>Arthropoda</taxon>
        <taxon>Hexapoda</taxon>
        <taxon>Insecta</taxon>
        <taxon>Pterygota</taxon>
        <taxon>Neoptera</taxon>
        <taxon>Endopterygota</taxon>
        <taxon>Lepidoptera</taxon>
        <taxon>Glossata</taxon>
        <taxon>Ditrysia</taxon>
        <taxon>Noctuoidea</taxon>
        <taxon>Noctuidae</taxon>
        <taxon>Noctuinae</taxon>
        <taxon>Hadenini</taxon>
        <taxon>Mythimna</taxon>
    </lineage>
</organism>
<sequence>MLLKQALFFNQVSRMFTNKVVLVTGASSGIGAETAKEFAKQDAKLVLTGRNKENLEKTAKECEAASPSKLTPFSVIADIDKEADVERLIKETINNFKQLDVLVNNAGIMQVGSIENTSLAQYDSIMNTNVRGPYHLTMLAAPHLVKTKGNIVNVSSVAGLRSFPGILAYCMSKAALDQFTRCVSLELASKGVRVNAVNPGVIETGIHLRGGVSEADYAAYLEKCKETHALGRTGTTKEVANTILFLASEGASNITGATIAVDGGRHAMCPR</sequence>
<protein>
    <submittedName>
        <fullName evidence="1">Uncharacterized protein</fullName>
    </submittedName>
</protein>
<reference evidence="1" key="1">
    <citation type="submission" date="2023-03" db="EMBL/GenBank/DDBJ databases">
        <title>Chromosome-level genomes of two armyworms, Mythimna separata and Mythimna loreyi, provide insights into the biosynthesis and reception of sex pheromones.</title>
        <authorList>
            <person name="Zhao H."/>
        </authorList>
    </citation>
    <scope>NUCLEOTIDE SEQUENCE</scope>
    <source>
        <strain evidence="1">BeijingLab</strain>
    </source>
</reference>
<evidence type="ECO:0000313" key="1">
    <source>
        <dbReference type="EMBL" id="KAJ8733323.1"/>
    </source>
</evidence>
<proteinExistence type="predicted"/>
<keyword evidence="2" id="KW-1185">Reference proteome</keyword>
<comment type="caution">
    <text evidence="1">The sequence shown here is derived from an EMBL/GenBank/DDBJ whole genome shotgun (WGS) entry which is preliminary data.</text>
</comment>
<accession>A0ACC2R4P6</accession>
<evidence type="ECO:0000313" key="2">
    <source>
        <dbReference type="Proteomes" id="UP001231649"/>
    </source>
</evidence>
<gene>
    <name evidence="1" type="ORF">PYW08_001621</name>
</gene>